<dbReference type="Proteomes" id="UP001150581">
    <property type="component" value="Unassembled WGS sequence"/>
</dbReference>
<comment type="caution">
    <text evidence="1">The sequence shown here is derived from an EMBL/GenBank/DDBJ whole genome shotgun (WGS) entry which is preliminary data.</text>
</comment>
<name>A0ACC1I0D2_9FUNG</name>
<feature type="non-terminal residue" evidence="1">
    <location>
        <position position="1"/>
    </location>
</feature>
<gene>
    <name evidence="1" type="ORF">LPJ66_010727</name>
</gene>
<evidence type="ECO:0000313" key="1">
    <source>
        <dbReference type="EMBL" id="KAJ1884198.1"/>
    </source>
</evidence>
<protein>
    <submittedName>
        <fullName evidence="1">Uncharacterized protein</fullName>
    </submittedName>
</protein>
<dbReference type="EMBL" id="JANBPG010002924">
    <property type="protein sequence ID" value="KAJ1884198.1"/>
    <property type="molecule type" value="Genomic_DNA"/>
</dbReference>
<organism evidence="1 2">
    <name type="scientific">Kickxella alabastrina</name>
    <dbReference type="NCBI Taxonomy" id="61397"/>
    <lineage>
        <taxon>Eukaryota</taxon>
        <taxon>Fungi</taxon>
        <taxon>Fungi incertae sedis</taxon>
        <taxon>Zoopagomycota</taxon>
        <taxon>Kickxellomycotina</taxon>
        <taxon>Kickxellomycetes</taxon>
        <taxon>Kickxellales</taxon>
        <taxon>Kickxellaceae</taxon>
        <taxon>Kickxella</taxon>
    </lineage>
</organism>
<accession>A0ACC1I0D2</accession>
<evidence type="ECO:0000313" key="2">
    <source>
        <dbReference type="Proteomes" id="UP001150581"/>
    </source>
</evidence>
<reference evidence="1" key="1">
    <citation type="submission" date="2022-07" db="EMBL/GenBank/DDBJ databases">
        <title>Phylogenomic reconstructions and comparative analyses of Kickxellomycotina fungi.</title>
        <authorList>
            <person name="Reynolds N.K."/>
            <person name="Stajich J.E."/>
            <person name="Barry K."/>
            <person name="Grigoriev I.V."/>
            <person name="Crous P."/>
            <person name="Smith M.E."/>
        </authorList>
    </citation>
    <scope>NUCLEOTIDE SEQUENCE</scope>
    <source>
        <strain evidence="1">Benny 63K</strain>
    </source>
</reference>
<keyword evidence="2" id="KW-1185">Reference proteome</keyword>
<sequence>QQTRELQAAHNDLVRETAMRDEMDRERSRLEDRLQRLQSDEKKRQMNDADRQEQQRLVERWLRSIAPVVGAKVENNVLMLTLGESVGAMSGRRILVEFNVLGKIVSVKDDAGRKLPPVMNHDVLMRLLSE</sequence>
<proteinExistence type="predicted"/>